<evidence type="ECO:0000313" key="6">
    <source>
        <dbReference type="WBParaSite" id="scaffold4490_cov221.g8226"/>
    </source>
</evidence>
<keyword evidence="5" id="KW-1185">Reference proteome</keyword>
<dbReference type="InterPro" id="IPR002227">
    <property type="entry name" value="Tyrosinase_Cu-bd"/>
</dbReference>
<evidence type="ECO:0000256" key="1">
    <source>
        <dbReference type="ARBA" id="ARBA00022723"/>
    </source>
</evidence>
<dbReference type="Proteomes" id="UP000887561">
    <property type="component" value="Unplaced"/>
</dbReference>
<dbReference type="InterPro" id="IPR050316">
    <property type="entry name" value="Tyrosinase/Hemocyanin"/>
</dbReference>
<proteinExistence type="predicted"/>
<evidence type="ECO:0000256" key="3">
    <source>
        <dbReference type="SAM" id="SignalP"/>
    </source>
</evidence>
<accession>A0A915MQ42</accession>
<feature type="chain" id="PRO_5037656261" evidence="3">
    <location>
        <begin position="20"/>
        <end position="820"/>
    </location>
</feature>
<dbReference type="GO" id="GO:0016491">
    <property type="term" value="F:oxidoreductase activity"/>
    <property type="evidence" value="ECO:0007669"/>
    <property type="project" value="InterPro"/>
</dbReference>
<dbReference type="Pfam" id="PF00264">
    <property type="entry name" value="Tyrosinase"/>
    <property type="match status" value="2"/>
</dbReference>
<dbReference type="Gene3D" id="1.10.1280.10">
    <property type="entry name" value="Di-copper center containing domain from catechol oxidase"/>
    <property type="match status" value="2"/>
</dbReference>
<evidence type="ECO:0000256" key="2">
    <source>
        <dbReference type="SAM" id="MobiDB-lite"/>
    </source>
</evidence>
<dbReference type="SUPFAM" id="SSF48056">
    <property type="entry name" value="Di-copper centre-containing domain"/>
    <property type="match status" value="2"/>
</dbReference>
<organism evidence="5 6">
    <name type="scientific">Meloidogyne javanica</name>
    <name type="common">Root-knot nematode worm</name>
    <dbReference type="NCBI Taxonomy" id="6303"/>
    <lineage>
        <taxon>Eukaryota</taxon>
        <taxon>Metazoa</taxon>
        <taxon>Ecdysozoa</taxon>
        <taxon>Nematoda</taxon>
        <taxon>Chromadorea</taxon>
        <taxon>Rhabditida</taxon>
        <taxon>Tylenchina</taxon>
        <taxon>Tylenchomorpha</taxon>
        <taxon>Tylenchoidea</taxon>
        <taxon>Meloidogynidae</taxon>
        <taxon>Meloidogyninae</taxon>
        <taxon>Meloidogyne</taxon>
        <taxon>Meloidogyne incognita group</taxon>
    </lineage>
</organism>
<dbReference type="WBParaSite" id="scaffold4490_cov221.g8226">
    <property type="protein sequence ID" value="scaffold4490_cov221.g8226"/>
    <property type="gene ID" value="scaffold4490_cov221.g8226"/>
</dbReference>
<evidence type="ECO:0000313" key="5">
    <source>
        <dbReference type="Proteomes" id="UP000887561"/>
    </source>
</evidence>
<keyword evidence="3" id="KW-0732">Signal</keyword>
<dbReference type="PANTHER" id="PTHR11474">
    <property type="entry name" value="TYROSINASE FAMILY MEMBER"/>
    <property type="match status" value="1"/>
</dbReference>
<feature type="domain" description="Tyrosinase copper-binding" evidence="4">
    <location>
        <begin position="145"/>
        <end position="333"/>
    </location>
</feature>
<dbReference type="GO" id="GO:0046872">
    <property type="term" value="F:metal ion binding"/>
    <property type="evidence" value="ECO:0007669"/>
    <property type="project" value="UniProtKB-KW"/>
</dbReference>
<feature type="region of interest" description="Disordered" evidence="2">
    <location>
        <begin position="501"/>
        <end position="522"/>
    </location>
</feature>
<feature type="signal peptide" evidence="3">
    <location>
        <begin position="1"/>
        <end position="19"/>
    </location>
</feature>
<keyword evidence="1" id="KW-0479">Metal-binding</keyword>
<sequence>MCLLFIPLITFSLANNIYAQSKVDCNTAPSNDLVSACSAIAKQRKLAEKTENPQNKNELMERFLISELTETAASLDVLTRPELDCVTQSCVCSYYGGKTNGSTNDCTLPNGQKVQKAIRKEIRLLTEEERYKFFKALRIMKNNGDYDYFAALHRDAVGTGCAHGGQAFAGWHRELTKRFEIMLRKVDPSLSLPCWDSTLDNRLNNPRDSILFTDQFFGTTNNEGYVTTGFFAPWETLEGNKYISREVGVLSRCTTEYDVDWTLSQTNVDNVLAYMYPNKGCPYSVNWEWLEYTHARTHKCVGGDMSYLETSANEILFPLFHCFVDSVFEEWRQTKQNRTQRANDYPENLPACSPACHSRNATMTQFPNLKNIDGLNNAYTDNMYEYAARSTCDATKDYADVCYNGTCVNNICVALPSTTTLSASEEEVSKTAELEANKITIPGKIVHDDVIVGKDTGASNLTTKKPANEFATSELYKLAKTTIDSAKEKIMKEATSSYPNRLTNPSLIDDGKSSNRLTNDCTLPNGQKLKKAKRKEWRMLTDQEKMETFAAFAEMKRNGEFDYLASLHKTAFEAGKWHGCTSFFVVHREFLKRAEIILRKINPNISMPYLDVTLDARLPNPADSILFTKEFIGSTDDKGNVIDGPCANFKTLQGDPCITRNVGKEGGRLINEEDVQWILSQPKLDHIMTYTVPGDKCPCEITNKWPEFVHGKAHTYFGGLMLDTALSAGDSCAFFPFHNFLNLLFEKWRYMHQTREQRCTEYPKDNPDCCPPDQYRNSSMYLMEPFLNCDGLRNEYNDNMYEYEDRSVYTCNATTECPSK</sequence>
<reference evidence="6" key="1">
    <citation type="submission" date="2022-11" db="UniProtKB">
        <authorList>
            <consortium name="WormBaseParasite"/>
        </authorList>
    </citation>
    <scope>IDENTIFICATION</scope>
</reference>
<dbReference type="PANTHER" id="PTHR11474:SF50">
    <property type="entry name" value="TYROSINASE COPPER-BINDING DOMAIN-CONTAINING PROTEIN"/>
    <property type="match status" value="1"/>
</dbReference>
<evidence type="ECO:0000259" key="4">
    <source>
        <dbReference type="Pfam" id="PF00264"/>
    </source>
</evidence>
<feature type="domain" description="Tyrosinase copper-binding" evidence="4">
    <location>
        <begin position="559"/>
        <end position="749"/>
    </location>
</feature>
<dbReference type="AlphaFoldDB" id="A0A915MQ42"/>
<name>A0A915MQ42_MELJA</name>
<protein>
    <submittedName>
        <fullName evidence="6">Tyrosinase copper-binding domain-containing protein</fullName>
    </submittedName>
</protein>
<dbReference type="InterPro" id="IPR008922">
    <property type="entry name" value="Di-copper_centre_dom_sf"/>
</dbReference>